<keyword evidence="1" id="KW-0677">Repeat</keyword>
<feature type="compositionally biased region" description="Polar residues" evidence="3">
    <location>
        <begin position="444"/>
        <end position="453"/>
    </location>
</feature>
<evidence type="ECO:0000256" key="4">
    <source>
        <dbReference type="SAM" id="SignalP"/>
    </source>
</evidence>
<feature type="compositionally biased region" description="Polar residues" evidence="3">
    <location>
        <begin position="414"/>
        <end position="426"/>
    </location>
</feature>
<dbReference type="PROSITE" id="PS50092">
    <property type="entry name" value="TSP1"/>
    <property type="match status" value="11"/>
</dbReference>
<keyword evidence="6" id="KW-1185">Reference proteome</keyword>
<feature type="region of interest" description="Disordered" evidence="3">
    <location>
        <begin position="465"/>
        <end position="509"/>
    </location>
</feature>
<feature type="compositionally biased region" description="Polar residues" evidence="3">
    <location>
        <begin position="593"/>
        <end position="605"/>
    </location>
</feature>
<dbReference type="PANTHER" id="PTHR22906:SF21">
    <property type="entry name" value="SEMA DOMAIN-CONTAINING PROTEIN"/>
    <property type="match status" value="1"/>
</dbReference>
<evidence type="ECO:0000313" key="5">
    <source>
        <dbReference type="EMBL" id="CAH3108860.1"/>
    </source>
</evidence>
<keyword evidence="2" id="KW-1015">Disulfide bond</keyword>
<name>A0AAU9W9E6_9CNID</name>
<feature type="compositionally biased region" description="Basic residues" evidence="3">
    <location>
        <begin position="2648"/>
        <end position="2660"/>
    </location>
</feature>
<organism evidence="5 6">
    <name type="scientific">Pocillopora meandrina</name>
    <dbReference type="NCBI Taxonomy" id="46732"/>
    <lineage>
        <taxon>Eukaryota</taxon>
        <taxon>Metazoa</taxon>
        <taxon>Cnidaria</taxon>
        <taxon>Anthozoa</taxon>
        <taxon>Hexacorallia</taxon>
        <taxon>Scleractinia</taxon>
        <taxon>Astrocoeniina</taxon>
        <taxon>Pocilloporidae</taxon>
        <taxon>Pocillopora</taxon>
    </lineage>
</organism>
<gene>
    <name evidence="5" type="ORF">PMEA_00002734</name>
</gene>
<evidence type="ECO:0000256" key="2">
    <source>
        <dbReference type="ARBA" id="ARBA00023157"/>
    </source>
</evidence>
<feature type="compositionally biased region" description="Acidic residues" evidence="3">
    <location>
        <begin position="2592"/>
        <end position="2610"/>
    </location>
</feature>
<dbReference type="Proteomes" id="UP001159428">
    <property type="component" value="Unassembled WGS sequence"/>
</dbReference>
<dbReference type="SUPFAM" id="SSF82895">
    <property type="entry name" value="TSP-1 type 1 repeat"/>
    <property type="match status" value="11"/>
</dbReference>
<feature type="region of interest" description="Disordered" evidence="3">
    <location>
        <begin position="1344"/>
        <end position="1371"/>
    </location>
</feature>
<feature type="chain" id="PRO_5043404044" evidence="4">
    <location>
        <begin position="19"/>
        <end position="2697"/>
    </location>
</feature>
<dbReference type="Pfam" id="PF00090">
    <property type="entry name" value="TSP_1"/>
    <property type="match status" value="11"/>
</dbReference>
<dbReference type="FunFam" id="2.20.100.10:FF:000001">
    <property type="entry name" value="semaphorin-5A isoform X1"/>
    <property type="match status" value="4"/>
</dbReference>
<evidence type="ECO:0000256" key="1">
    <source>
        <dbReference type="ARBA" id="ARBA00022737"/>
    </source>
</evidence>
<accession>A0AAU9W9E6</accession>
<protein>
    <submittedName>
        <fullName evidence="5">Uncharacterized protein</fullName>
    </submittedName>
</protein>
<feature type="compositionally biased region" description="Acidic residues" evidence="3">
    <location>
        <begin position="2617"/>
        <end position="2644"/>
    </location>
</feature>
<comment type="caution">
    <text evidence="5">The sequence shown here is derived from an EMBL/GenBank/DDBJ whole genome shotgun (WGS) entry which is preliminary data.</text>
</comment>
<dbReference type="Gene3D" id="2.20.100.10">
    <property type="entry name" value="Thrombospondin type-1 (TSP1) repeat"/>
    <property type="match status" value="11"/>
</dbReference>
<feature type="compositionally biased region" description="Basic and acidic residues" evidence="3">
    <location>
        <begin position="404"/>
        <end position="413"/>
    </location>
</feature>
<dbReference type="InterPro" id="IPR052065">
    <property type="entry name" value="Compl_asym_regulator"/>
</dbReference>
<feature type="compositionally biased region" description="Polar residues" evidence="3">
    <location>
        <begin position="941"/>
        <end position="953"/>
    </location>
</feature>
<feature type="compositionally biased region" description="Polar residues" evidence="3">
    <location>
        <begin position="617"/>
        <end position="626"/>
    </location>
</feature>
<feature type="region of interest" description="Disordered" evidence="3">
    <location>
        <begin position="397"/>
        <end position="427"/>
    </location>
</feature>
<sequence>MDWTDFLTLGLILAWVKAPCVFTVRRDHIGLTVGKPLITLVGDKETYKSDQKNHGKQINVATNENIVNKTSSVGEYEDASSNYKVNSESSFASNDVYDKNNGGVALNDDVISPSRLAERLYSQLESDDAKLSGFQLEKDPSGGEVLIGPMSRAISDMVYQKNSQNASSVENEKLTTFKGSERLKSSRLENQSSKDPLAKVSYVLNHKGEDLYHSLPSSNDTTSNGQRNIENNANVVQGKNDSSNIDVKEVNTSSMVSNSEASHDLGAFSKSDFVKSQNSNGMNRSWNETIDKSKPNIDHDMGHEVFNQSAPSAQNSNISSDTLNIQLPELVKSVVERLGNQGTMYVSLELAKHPMMKDIWASSIARALLMESNKISQLDSGKKVGITSDSSRIADLSTDLSKVSAHESQRPKEGNQSASSPLTTVQMKEPAQTIKEKVKGHSLSELTIGNADNSAPLHKMKETANAVGESNSTPTSHMIESSQAGQDHEKNNRTQGVHQGPLKKPMTQAAPKINSKVQEKNHYDLLPKTAGRIAAGQNTKTSEQETYNRKQVLTPLISGFISNKEIPTWFGGSDKDEPSIYYRPVVTLSSDGLVSNTANQPTQLPGAQGDQKEDLPKSTNAMVSSANSNRAIDAPFLYSKFTSLDPDETKYVQLNLMSDPVAKESFTDVNSPFSSQEQLQDEDTKEASFLEHQINDAGRLVQEIFPSLNSTAPKQNTGQFFGNPLAKANSEELYTRDNHFLNAEKRKNEQIMASVVNEDQKFSSDPTFNQPQSQDKQQKFYPDATQKSYLVPPSLYKVPGHQDGTGTQAGVGQIFSSPKTASDISSVDLAPLSSLVGLQGAFNLIKPKTLNYQSENIENGRKLDIRGDGISQFGVNPFPASLARPQKKHLIHMSKRKHRKKFIRKANVNASSSTTLSTTSSPMHVKTSYKHASNGIKPTKSRNQPGTRDSEISPSSVIFGLTAKEMKELETHLAHTPHIVGGPEENSGVQGASPTTKGYYNTVTDEEQEKSMDSTKNLVQKSLKQRNLTRKEVKHSLSYKKKAHTIKHATHFSKRLHKKFDNNRNKKRDLESWESSTDVLNSDLDQIRGLNPKAQEDISKVILKDYDGHQRNIKDIEAFPFDEHDPGYSFERSLKAPGRRNLRRVKISKHFGRNSQDRRQLYSEDVVERNSAEVKHGVKGLHKETEINTPLVIRGNKIFNGDVIPLDDVKNEFTQGLLRETLGKESEGVLKHANAISKHDIDRIKSMFQSAGDEIGMKRDSKRTFKVAKQGHLKVNKIAKLLQPNKRRSKSRKHAARRDATDWATEFNDGTFRSPDFERQLSRALKQESEHDLNYVTRLESLDKSGLRKGADHVDPKSNPRRGNAENAFQEENIRESTNNSHWDYLMNTQKKLKAFLQNSNRNGKGLAHEEHELGGKREWTNSEIRGSVFRDLTPEGKVLSDDYKDLGTFGSDAQAQLASVLQFANSDDQRDLKELEKIDKVDEKDVESLFKPSAEAFKRSILDKLAGNKEGTVETIADIFDPGSEGKEINNVVSSDEGDAGWSAWSKCSKSCGDGSMKTRSLYCNKSSPFDNIIKCPGWNHQTVPCDVPKNCPVNGGFTQWTEWSACSKTCGPRAVRMRMRLCTNPPPAFGGNDCNGWRFHVEYCKGKECPQKPGGPDLDEMETSKNNKEIIFRTLSSTPVIEELSKRLPSTDIDNNNIAKRIARYSGLAHIDQELPHIPSVQSLLHVPQQQQGIIRQIPSERNVFGFQQMPNMKQFTTSLANFPSSKFMSSMQFLKPGSHLMPQQQHETYENGGKAIHVQGNNENVGFTPWSEWTICSASCGRGIRTRSRSCIGTFDLVGVDSSCMGPKVQTKRCRDHKCPVDGRFSPWSDWSECSKTCGSDSYQTHERTCTDPPPSFGGEDCVGRTVERRHCLKPSCLLLGDYNASKVFIQSVKFHNVSSNSTDGFTEWGPWSQCSRTCGSNLLRVRKRSCFKQNIQSCAGSTSEVKPCMLPSCPGDTIPGFRTEAGLSGTVSHNISVKNEFDWSPWSVCTRTCGFGSYRTRERTCSLSIARKTCIGSEIQKVLCNVPVCPKMEAARPNAIFRQKSTVNTTVNLPRKVSSAHVAVVQPTTPSKSPNHTSGSNVIPPDLQAVAALAAVNKPFILPGVNNLETNYTTWSPWSECSPSCGLKAVMVRRRTCKLISGKSCPGPSTQKKPCPFTKCPVDGGFSPWSQWSHCTVTCGTSAVSRRERRCNNPKTGAGGRDCVGEWVQLKSCGRKPCSVNGGLTGWTAWSACTKTCDTNTVSVRERYCTNPPPQGRGKDCVGQRMQARACASSKCPVDGGVSAWSVWSECRGRRCGREVRKRRRKCSNPPPANGGKSCVEPLVQIRRCQVKHCKSTLGFSQWSSFGRCSRACEGGIKKRKRRCKRPSKGCHGPKIQRRRCNEHRCSNSNYLVRADPLELCGYHPCKVSKCVTEPTAMCVSNSKCKPIFFDRDGNIINSCKGDAIVLSIPPERVCRFNPCEKSACYTYQAERCVVSYGCKPIFFGVNGQRLNCRGILTVPAMDACGFNPCFEKACKVDLTARCVTDAHCKPTFISKTERILDECVEDLDDDDEESDEEHDETDSAEEAGGNDPDVEDVSNSDDDSDDDSNENNDDDDDDGEIKNHKHSKRKLRKKIHVEDDEEEDDTIKKKRQLITMKMLLILKKRLKLQWFT</sequence>
<reference evidence="5 6" key="1">
    <citation type="submission" date="2022-05" db="EMBL/GenBank/DDBJ databases">
        <authorList>
            <consortium name="Genoscope - CEA"/>
            <person name="William W."/>
        </authorList>
    </citation>
    <scope>NUCLEOTIDE SEQUENCE [LARGE SCALE GENOMIC DNA]</scope>
</reference>
<dbReference type="EMBL" id="CALNXJ010000011">
    <property type="protein sequence ID" value="CAH3108860.1"/>
    <property type="molecule type" value="Genomic_DNA"/>
</dbReference>
<proteinExistence type="predicted"/>
<feature type="region of interest" description="Disordered" evidence="3">
    <location>
        <begin position="437"/>
        <end position="456"/>
    </location>
</feature>
<feature type="region of interest" description="Disordered" evidence="3">
    <location>
        <begin position="908"/>
        <end position="953"/>
    </location>
</feature>
<dbReference type="InterPro" id="IPR036383">
    <property type="entry name" value="TSP1_rpt_sf"/>
</dbReference>
<evidence type="ECO:0000313" key="6">
    <source>
        <dbReference type="Proteomes" id="UP001159428"/>
    </source>
</evidence>
<feature type="compositionally biased region" description="Low complexity" evidence="3">
    <location>
        <begin position="911"/>
        <end position="921"/>
    </location>
</feature>
<dbReference type="PANTHER" id="PTHR22906">
    <property type="entry name" value="PROPERDIN"/>
    <property type="match status" value="1"/>
</dbReference>
<feature type="region of interest" description="Disordered" evidence="3">
    <location>
        <begin position="2592"/>
        <end position="2672"/>
    </location>
</feature>
<keyword evidence="4" id="KW-0732">Signal</keyword>
<dbReference type="SMART" id="SM00209">
    <property type="entry name" value="TSP1"/>
    <property type="match status" value="11"/>
</dbReference>
<feature type="compositionally biased region" description="Basic and acidic residues" evidence="3">
    <location>
        <begin position="1344"/>
        <end position="1358"/>
    </location>
</feature>
<feature type="compositionally biased region" description="Polar residues" evidence="3">
    <location>
        <begin position="468"/>
        <end position="485"/>
    </location>
</feature>
<dbReference type="InterPro" id="IPR000884">
    <property type="entry name" value="TSP1_rpt"/>
</dbReference>
<evidence type="ECO:0000256" key="3">
    <source>
        <dbReference type="SAM" id="MobiDB-lite"/>
    </source>
</evidence>
<feature type="region of interest" description="Disordered" evidence="3">
    <location>
        <begin position="593"/>
        <end position="626"/>
    </location>
</feature>
<feature type="signal peptide" evidence="4">
    <location>
        <begin position="1"/>
        <end position="18"/>
    </location>
</feature>